<comment type="caution">
    <text evidence="1">The sequence shown here is derived from an EMBL/GenBank/DDBJ whole genome shotgun (WGS) entry which is preliminary data.</text>
</comment>
<evidence type="ECO:0000313" key="2">
    <source>
        <dbReference type="Proteomes" id="UP000186922"/>
    </source>
</evidence>
<dbReference type="AlphaFoldDB" id="A0A1D1W162"/>
<proteinExistence type="predicted"/>
<keyword evidence="2" id="KW-1185">Reference proteome</keyword>
<evidence type="ECO:0000313" key="1">
    <source>
        <dbReference type="EMBL" id="GAV05848.1"/>
    </source>
</evidence>
<protein>
    <submittedName>
        <fullName evidence="1">Uncharacterized protein</fullName>
    </submittedName>
</protein>
<sequence>MMSSYRSCTKTLSSTSTLHWTTFSGSATTSRWTYSRRSMMMEPKLKSTSREERRPHRRTFKCGRTCWVNTEPLCACGRIFGQLTAEIECRQFTAATFLQQFTAVVLVQEKASVV</sequence>
<gene>
    <name evidence="1" type="primary">RvY_15917</name>
    <name evidence="1" type="synonym">RvY_15917.3</name>
    <name evidence="1" type="ORF">RvY_15917-3</name>
</gene>
<dbReference type="Proteomes" id="UP000186922">
    <property type="component" value="Unassembled WGS sequence"/>
</dbReference>
<organism evidence="1 2">
    <name type="scientific">Ramazzottius varieornatus</name>
    <name type="common">Water bear</name>
    <name type="synonym">Tardigrade</name>
    <dbReference type="NCBI Taxonomy" id="947166"/>
    <lineage>
        <taxon>Eukaryota</taxon>
        <taxon>Metazoa</taxon>
        <taxon>Ecdysozoa</taxon>
        <taxon>Tardigrada</taxon>
        <taxon>Eutardigrada</taxon>
        <taxon>Parachela</taxon>
        <taxon>Hypsibioidea</taxon>
        <taxon>Ramazzottiidae</taxon>
        <taxon>Ramazzottius</taxon>
    </lineage>
</organism>
<dbReference type="EMBL" id="BDGG01000012">
    <property type="protein sequence ID" value="GAV05848.1"/>
    <property type="molecule type" value="Genomic_DNA"/>
</dbReference>
<accession>A0A1D1W162</accession>
<reference evidence="1 2" key="1">
    <citation type="journal article" date="2016" name="Nat. Commun.">
        <title>Extremotolerant tardigrade genome and improved radiotolerance of human cultured cells by tardigrade-unique protein.</title>
        <authorList>
            <person name="Hashimoto T."/>
            <person name="Horikawa D.D."/>
            <person name="Saito Y."/>
            <person name="Kuwahara H."/>
            <person name="Kozuka-Hata H."/>
            <person name="Shin-I T."/>
            <person name="Minakuchi Y."/>
            <person name="Ohishi K."/>
            <person name="Motoyama A."/>
            <person name="Aizu T."/>
            <person name="Enomoto A."/>
            <person name="Kondo K."/>
            <person name="Tanaka S."/>
            <person name="Hara Y."/>
            <person name="Koshikawa S."/>
            <person name="Sagara H."/>
            <person name="Miura T."/>
            <person name="Yokobori S."/>
            <person name="Miyagawa K."/>
            <person name="Suzuki Y."/>
            <person name="Kubo T."/>
            <person name="Oyama M."/>
            <person name="Kohara Y."/>
            <person name="Fujiyama A."/>
            <person name="Arakawa K."/>
            <person name="Katayama T."/>
            <person name="Toyoda A."/>
            <person name="Kunieda T."/>
        </authorList>
    </citation>
    <scope>NUCLEOTIDE SEQUENCE [LARGE SCALE GENOMIC DNA]</scope>
    <source>
        <strain evidence="1 2">YOKOZUNA-1</strain>
    </source>
</reference>
<name>A0A1D1W162_RAMVA</name>